<dbReference type="PANTHER" id="PTHR35532:SF5">
    <property type="entry name" value="CARBOHYDRATE-BINDING DOMAIN-CONTAINING PROTEIN"/>
    <property type="match status" value="1"/>
</dbReference>
<organism evidence="3">
    <name type="scientific">mine drainage metagenome</name>
    <dbReference type="NCBI Taxonomy" id="410659"/>
    <lineage>
        <taxon>unclassified sequences</taxon>
        <taxon>metagenomes</taxon>
        <taxon>ecological metagenomes</taxon>
    </lineage>
</organism>
<evidence type="ECO:0000256" key="1">
    <source>
        <dbReference type="SAM" id="Phobius"/>
    </source>
</evidence>
<evidence type="ECO:0000259" key="2">
    <source>
        <dbReference type="Pfam" id="PF06452"/>
    </source>
</evidence>
<comment type="caution">
    <text evidence="3">The sequence shown here is derived from an EMBL/GenBank/DDBJ whole genome shotgun (WGS) entry which is preliminary data.</text>
</comment>
<dbReference type="EMBL" id="MLJW01004921">
    <property type="protein sequence ID" value="OIQ69096.1"/>
    <property type="molecule type" value="Genomic_DNA"/>
</dbReference>
<gene>
    <name evidence="3" type="ORF">GALL_493040</name>
</gene>
<keyword evidence="1" id="KW-0812">Transmembrane</keyword>
<dbReference type="GO" id="GO:0004553">
    <property type="term" value="F:hydrolase activity, hydrolyzing O-glycosyl compounds"/>
    <property type="evidence" value="ECO:0007669"/>
    <property type="project" value="InterPro"/>
</dbReference>
<sequence>MINIQSLHLKYFIKWSAVCWVLFFPVASFAQAPFSGLANLFTIPKNYVAGYTKTPPVIDGDINDPAWQQAKWTDDFRDIEGDLKPNPSLQTNVKMLWDDSCLYIAAQVHDPHVWAYVKRHDEIVFRDNDFEVFINPNNTTHQYFELEYNALNTVFDLFLNKPCRNGGSPMFSWDAQGMRSAVKIQGTLNDPSDTDKGWTIEIAIPFGAVSLGNDVQVPKEGTLWRINFSRVEWDTKAADGKYIKLRDNAGHNLPEHNWVWSAQGVVDMHYPERWGYLSFTKSNTNNTSFSLPYFELQKRYLWLIYYHEKLWHAKHHAYTASLKAFILGKNVAINKNINALRIEATPHQFMAFITDKKDNITWSINQEGLVRRYNLNSDE</sequence>
<dbReference type="Pfam" id="PF06452">
    <property type="entry name" value="CBM9_1"/>
    <property type="match status" value="1"/>
</dbReference>
<dbReference type="InterPro" id="IPR010502">
    <property type="entry name" value="Carb-bd_dom_fam9"/>
</dbReference>
<dbReference type="SUPFAM" id="SSF49344">
    <property type="entry name" value="CBD9-like"/>
    <property type="match status" value="1"/>
</dbReference>
<proteinExistence type="predicted"/>
<accession>A0A1J5PE97</accession>
<dbReference type="CDD" id="cd09620">
    <property type="entry name" value="CBM9_like_3"/>
    <property type="match status" value="1"/>
</dbReference>
<dbReference type="Gene3D" id="2.60.40.1190">
    <property type="match status" value="1"/>
</dbReference>
<name>A0A1J5PE97_9ZZZZ</name>
<protein>
    <recommendedName>
        <fullName evidence="2">Carbohydrate-binding domain-containing protein</fullName>
    </recommendedName>
</protein>
<dbReference type="GO" id="GO:0030246">
    <property type="term" value="F:carbohydrate binding"/>
    <property type="evidence" value="ECO:0007669"/>
    <property type="project" value="InterPro"/>
</dbReference>
<feature type="transmembrane region" description="Helical" evidence="1">
    <location>
        <begin position="12"/>
        <end position="30"/>
    </location>
</feature>
<keyword evidence="1" id="KW-0472">Membrane</keyword>
<dbReference type="AlphaFoldDB" id="A0A1J5PE97"/>
<dbReference type="PANTHER" id="PTHR35532">
    <property type="entry name" value="SIMILAR TO POLYHYDROXYALKANOATE DEPOLYMERASE"/>
    <property type="match status" value="1"/>
</dbReference>
<keyword evidence="1" id="KW-1133">Transmembrane helix</keyword>
<reference evidence="3" key="1">
    <citation type="submission" date="2016-10" db="EMBL/GenBank/DDBJ databases">
        <title>Sequence of Gallionella enrichment culture.</title>
        <authorList>
            <person name="Poehlein A."/>
            <person name="Muehling M."/>
            <person name="Daniel R."/>
        </authorList>
    </citation>
    <scope>NUCLEOTIDE SEQUENCE</scope>
</reference>
<dbReference type="GO" id="GO:0016052">
    <property type="term" value="P:carbohydrate catabolic process"/>
    <property type="evidence" value="ECO:0007669"/>
    <property type="project" value="InterPro"/>
</dbReference>
<evidence type="ECO:0000313" key="3">
    <source>
        <dbReference type="EMBL" id="OIQ69096.1"/>
    </source>
</evidence>
<feature type="domain" description="Carbohydrate-binding" evidence="2">
    <location>
        <begin position="58"/>
        <end position="252"/>
    </location>
</feature>